<protein>
    <submittedName>
        <fullName evidence="3">Uncharacterized protein</fullName>
    </submittedName>
</protein>
<keyword evidence="1" id="KW-0175">Coiled coil</keyword>
<proteinExistence type="predicted"/>
<evidence type="ECO:0000256" key="1">
    <source>
        <dbReference type="SAM" id="Coils"/>
    </source>
</evidence>
<dbReference type="AlphaFoldDB" id="A0A9D1Y8T7"/>
<evidence type="ECO:0000256" key="2">
    <source>
        <dbReference type="SAM" id="MobiDB-lite"/>
    </source>
</evidence>
<dbReference type="Proteomes" id="UP000823868">
    <property type="component" value="Unassembled WGS sequence"/>
</dbReference>
<sequence>MNIIKEAGVSTAAQVSPEDLALINAQSRKELTAQEVFTFCVRLCDNEVDREYDRFPEATLQGLAPLFVGKSGIFDHRWSAREQVGRIYRTELVREEQIRTAAGDPYCYLKGWVYMVRTDSNRDLVAEIEGGIKREVSVGCSVERSICSICGEDLSDRSRCAHVKGRVYNGKLCWAELEGATDAYEWSFVAVPAQREAGVLKGFHGLRELAGQEPRCQKELEQLEREAKAGRRYLENLRRSVVRLGGLAEPALEAPTLERIVQRLEEGELEALKRAYEERLEGLYPGGTQLRYDGPASGSDRGDEMFRI</sequence>
<evidence type="ECO:0000313" key="3">
    <source>
        <dbReference type="EMBL" id="HIY21684.1"/>
    </source>
</evidence>
<feature type="coiled-coil region" evidence="1">
    <location>
        <begin position="206"/>
        <end position="240"/>
    </location>
</feature>
<evidence type="ECO:0000313" key="4">
    <source>
        <dbReference type="Proteomes" id="UP000823868"/>
    </source>
</evidence>
<reference evidence="3" key="2">
    <citation type="submission" date="2021-04" db="EMBL/GenBank/DDBJ databases">
        <authorList>
            <person name="Gilroy R."/>
        </authorList>
    </citation>
    <scope>NUCLEOTIDE SEQUENCE</scope>
    <source>
        <strain evidence="3">ChiBcec16_6824</strain>
    </source>
</reference>
<dbReference type="EMBL" id="DXDX01000135">
    <property type="protein sequence ID" value="HIY21684.1"/>
    <property type="molecule type" value="Genomic_DNA"/>
</dbReference>
<feature type="region of interest" description="Disordered" evidence="2">
    <location>
        <begin position="287"/>
        <end position="308"/>
    </location>
</feature>
<organism evidence="3 4">
    <name type="scientific">Candidatus Flavonifractor merdigallinarum</name>
    <dbReference type="NCBI Taxonomy" id="2838589"/>
    <lineage>
        <taxon>Bacteria</taxon>
        <taxon>Bacillati</taxon>
        <taxon>Bacillota</taxon>
        <taxon>Clostridia</taxon>
        <taxon>Eubacteriales</taxon>
        <taxon>Oscillospiraceae</taxon>
        <taxon>Flavonifractor</taxon>
    </lineage>
</organism>
<gene>
    <name evidence="3" type="ORF">H9841_07290</name>
</gene>
<name>A0A9D1Y8T7_9FIRM</name>
<reference evidence="3" key="1">
    <citation type="journal article" date="2021" name="PeerJ">
        <title>Extensive microbial diversity within the chicken gut microbiome revealed by metagenomics and culture.</title>
        <authorList>
            <person name="Gilroy R."/>
            <person name="Ravi A."/>
            <person name="Getino M."/>
            <person name="Pursley I."/>
            <person name="Horton D.L."/>
            <person name="Alikhan N.F."/>
            <person name="Baker D."/>
            <person name="Gharbi K."/>
            <person name="Hall N."/>
            <person name="Watson M."/>
            <person name="Adriaenssens E.M."/>
            <person name="Foster-Nyarko E."/>
            <person name="Jarju S."/>
            <person name="Secka A."/>
            <person name="Antonio M."/>
            <person name="Oren A."/>
            <person name="Chaudhuri R.R."/>
            <person name="La Ragione R."/>
            <person name="Hildebrand F."/>
            <person name="Pallen M.J."/>
        </authorList>
    </citation>
    <scope>NUCLEOTIDE SEQUENCE</scope>
    <source>
        <strain evidence="3">ChiBcec16_6824</strain>
    </source>
</reference>
<comment type="caution">
    <text evidence="3">The sequence shown here is derived from an EMBL/GenBank/DDBJ whole genome shotgun (WGS) entry which is preliminary data.</text>
</comment>
<accession>A0A9D1Y8T7</accession>